<dbReference type="CDD" id="cd02012">
    <property type="entry name" value="TPP_TK"/>
    <property type="match status" value="1"/>
</dbReference>
<dbReference type="InterPro" id="IPR005475">
    <property type="entry name" value="Transketolase-like_Pyr-bd"/>
</dbReference>
<proteinExistence type="inferred from homology"/>
<dbReference type="Pfam" id="PF00456">
    <property type="entry name" value="Transketolase_N"/>
    <property type="match status" value="1"/>
</dbReference>
<dbReference type="InterPro" id="IPR005474">
    <property type="entry name" value="Transketolase_N"/>
</dbReference>
<reference evidence="13 14" key="1">
    <citation type="submission" date="2023-03" db="EMBL/GenBank/DDBJ databases">
        <title>Paludisphaera mucosa sp. nov. a novel planctomycete from northern fen.</title>
        <authorList>
            <person name="Ivanova A."/>
        </authorList>
    </citation>
    <scope>NUCLEOTIDE SEQUENCE [LARGE SCALE GENOMIC DNA]</scope>
    <source>
        <strain evidence="13 14">Pla2</strain>
    </source>
</reference>
<dbReference type="GO" id="GO:0004802">
    <property type="term" value="F:transketolase activity"/>
    <property type="evidence" value="ECO:0007669"/>
    <property type="project" value="UniProtKB-EC"/>
</dbReference>
<dbReference type="SMART" id="SM00861">
    <property type="entry name" value="Transket_pyr"/>
    <property type="match status" value="1"/>
</dbReference>
<comment type="catalytic activity">
    <reaction evidence="10">
        <text>D-sedoheptulose 7-phosphate + D-glyceraldehyde 3-phosphate = aldehydo-D-ribose 5-phosphate + D-xylulose 5-phosphate</text>
        <dbReference type="Rhea" id="RHEA:10508"/>
        <dbReference type="ChEBI" id="CHEBI:57483"/>
        <dbReference type="ChEBI" id="CHEBI:57737"/>
        <dbReference type="ChEBI" id="CHEBI:58273"/>
        <dbReference type="ChEBI" id="CHEBI:59776"/>
        <dbReference type="EC" id="2.2.1.1"/>
    </reaction>
</comment>
<keyword evidence="14" id="KW-1185">Reference proteome</keyword>
<dbReference type="InterPro" id="IPR005478">
    <property type="entry name" value="Transketolase_bac-like"/>
</dbReference>
<keyword evidence="8" id="KW-0460">Magnesium</keyword>
<accession>A0ABT6F7V1</accession>
<evidence type="ECO:0000256" key="2">
    <source>
        <dbReference type="ARBA" id="ARBA00001964"/>
    </source>
</evidence>
<dbReference type="InterPro" id="IPR055152">
    <property type="entry name" value="Transketolase-like_C_2"/>
</dbReference>
<evidence type="ECO:0000256" key="1">
    <source>
        <dbReference type="ARBA" id="ARBA00001946"/>
    </source>
</evidence>
<dbReference type="Gene3D" id="3.40.50.920">
    <property type="match status" value="1"/>
</dbReference>
<feature type="domain" description="Transketolase-like pyrimidine-binding" evidence="12">
    <location>
        <begin position="383"/>
        <end position="553"/>
    </location>
</feature>
<evidence type="ECO:0000256" key="4">
    <source>
        <dbReference type="ARBA" id="ARBA00011738"/>
    </source>
</evidence>
<evidence type="ECO:0000313" key="14">
    <source>
        <dbReference type="Proteomes" id="UP001216907"/>
    </source>
</evidence>
<comment type="subunit">
    <text evidence="4">Homodimer.</text>
</comment>
<dbReference type="NCBIfam" id="TIGR00232">
    <property type="entry name" value="tktlase_bact"/>
    <property type="match status" value="1"/>
</dbReference>
<dbReference type="PANTHER" id="PTHR43522:SF2">
    <property type="entry name" value="TRANSKETOLASE 1-RELATED"/>
    <property type="match status" value="1"/>
</dbReference>
<evidence type="ECO:0000256" key="3">
    <source>
        <dbReference type="ARBA" id="ARBA00007131"/>
    </source>
</evidence>
<dbReference type="SUPFAM" id="SSF52518">
    <property type="entry name" value="Thiamin diphosphate-binding fold (THDP-binding)"/>
    <property type="match status" value="2"/>
</dbReference>
<dbReference type="Pfam" id="PF02779">
    <property type="entry name" value="Transket_pyr"/>
    <property type="match status" value="1"/>
</dbReference>
<dbReference type="InterPro" id="IPR033247">
    <property type="entry name" value="Transketolase_fam"/>
</dbReference>
<evidence type="ECO:0000256" key="6">
    <source>
        <dbReference type="ARBA" id="ARBA00022679"/>
    </source>
</evidence>
<dbReference type="Proteomes" id="UP001216907">
    <property type="component" value="Unassembled WGS sequence"/>
</dbReference>
<name>A0ABT6F7V1_9BACT</name>
<dbReference type="CDD" id="cd07033">
    <property type="entry name" value="TPP_PYR_DXS_TK_like"/>
    <property type="match status" value="1"/>
</dbReference>
<keyword evidence="6 13" id="KW-0808">Transferase</keyword>
<dbReference type="PROSITE" id="PS00802">
    <property type="entry name" value="TRANSKETOLASE_2"/>
    <property type="match status" value="1"/>
</dbReference>
<keyword evidence="7" id="KW-0479">Metal-binding</keyword>
<gene>
    <name evidence="13" type="primary">tkt</name>
    <name evidence="13" type="ORF">PZE19_07760</name>
</gene>
<evidence type="ECO:0000256" key="9">
    <source>
        <dbReference type="ARBA" id="ARBA00023052"/>
    </source>
</evidence>
<sequence>MASPVNLKQNVSSVDDPMDKTCIDTMRTLAMDAVQKANSGHPGTPMALAPVAYTLWQKHLRFDPTAPVWPNRDRFVLSCGHASMLLYSLLHLTEVQAVDEKYETLGKPSVSLDDIKNFRQFDSHTPGHPEYRLTSGVETTTGPLGQGVGNSVGMAIAERWLASRYNKPGFEKLIDFNVYAFCSDGDMMEGISHEAASIAGHLKLSNLCWVYDDNRITIEGSTELTYGDDVAERFMGYGWNVTRVGDANDLELLERAYQAFLHCDDRPTLIIVDSHIAWGSPNKQDTSGAHGEPLGEDEIRLTKKFYGWPEDAKFLVPDGVYEHFRKGVGARGKELREAWYAELDAYKAQHPELADELVRIQQRQLPEGWDEDIPTFPADAKGIASRESSGKVLNAVAKNLPWLIGGAADLAPSTKTLIKDAESFEPESYSGRNFHFGIREHAMGAILNGMATVKVRPYGAGFLIFSDYGRAPIRLAALMELPVIYVFTHDSIGVGEDGPTHQPVEQLPSLRAIPGLVVVRPCDANEVAEAWRTIIPFRHKPVALIMSRQALPTLDRTKYASASGVSKGAYILADAADGKPDVILIGTGSEVSLCVGAYEKLTAEGVRARVVSMPSWELFDQQDQAYQDEVLPPDVDGRVSVEQASTFGWAKFVGRKGATIGMKSFGASAPLKDLLTQFGFTVDRVYEAAKEQVARHGR</sequence>
<evidence type="ECO:0000259" key="12">
    <source>
        <dbReference type="SMART" id="SM00861"/>
    </source>
</evidence>
<dbReference type="Gene3D" id="3.40.50.970">
    <property type="match status" value="2"/>
</dbReference>
<dbReference type="PANTHER" id="PTHR43522">
    <property type="entry name" value="TRANSKETOLASE"/>
    <property type="match status" value="1"/>
</dbReference>
<evidence type="ECO:0000256" key="10">
    <source>
        <dbReference type="ARBA" id="ARBA00049473"/>
    </source>
</evidence>
<comment type="similarity">
    <text evidence="3">Belongs to the transketolase family.</text>
</comment>
<comment type="caution">
    <text evidence="13">The sequence shown here is derived from an EMBL/GenBank/DDBJ whole genome shotgun (WGS) entry which is preliminary data.</text>
</comment>
<evidence type="ECO:0000256" key="7">
    <source>
        <dbReference type="ARBA" id="ARBA00022723"/>
    </source>
</evidence>
<organism evidence="13 14">
    <name type="scientific">Paludisphaera mucosa</name>
    <dbReference type="NCBI Taxonomy" id="3030827"/>
    <lineage>
        <taxon>Bacteria</taxon>
        <taxon>Pseudomonadati</taxon>
        <taxon>Planctomycetota</taxon>
        <taxon>Planctomycetia</taxon>
        <taxon>Isosphaerales</taxon>
        <taxon>Isosphaeraceae</taxon>
        <taxon>Paludisphaera</taxon>
    </lineage>
</organism>
<comment type="cofactor">
    <cofactor evidence="2">
        <name>thiamine diphosphate</name>
        <dbReference type="ChEBI" id="CHEBI:58937"/>
    </cofactor>
</comment>
<protein>
    <recommendedName>
        <fullName evidence="5 11">Transketolase</fullName>
        <ecNumber evidence="5 11">2.2.1.1</ecNumber>
    </recommendedName>
</protein>
<evidence type="ECO:0000256" key="11">
    <source>
        <dbReference type="NCBIfam" id="TIGR00232"/>
    </source>
</evidence>
<dbReference type="InterPro" id="IPR009014">
    <property type="entry name" value="Transketo_C/PFOR_II"/>
</dbReference>
<dbReference type="Pfam" id="PF22613">
    <property type="entry name" value="Transketolase_C_1"/>
    <property type="match status" value="1"/>
</dbReference>
<evidence type="ECO:0000256" key="5">
    <source>
        <dbReference type="ARBA" id="ARBA00013152"/>
    </source>
</evidence>
<keyword evidence="9" id="KW-0786">Thiamine pyrophosphate</keyword>
<dbReference type="EC" id="2.2.1.1" evidence="5 11"/>
<dbReference type="InterPro" id="IPR029061">
    <property type="entry name" value="THDP-binding"/>
</dbReference>
<dbReference type="InterPro" id="IPR020826">
    <property type="entry name" value="Transketolase_BS"/>
</dbReference>
<dbReference type="SUPFAM" id="SSF52922">
    <property type="entry name" value="TK C-terminal domain-like"/>
    <property type="match status" value="1"/>
</dbReference>
<evidence type="ECO:0000256" key="8">
    <source>
        <dbReference type="ARBA" id="ARBA00022842"/>
    </source>
</evidence>
<dbReference type="EMBL" id="JARRAG010000001">
    <property type="protein sequence ID" value="MDG3003660.1"/>
    <property type="molecule type" value="Genomic_DNA"/>
</dbReference>
<comment type="cofactor">
    <cofactor evidence="1">
        <name>Mg(2+)</name>
        <dbReference type="ChEBI" id="CHEBI:18420"/>
    </cofactor>
</comment>
<evidence type="ECO:0000313" key="13">
    <source>
        <dbReference type="EMBL" id="MDG3003660.1"/>
    </source>
</evidence>